<keyword evidence="3" id="KW-1185">Reference proteome</keyword>
<evidence type="ECO:0000313" key="3">
    <source>
        <dbReference type="Proteomes" id="UP000298416"/>
    </source>
</evidence>
<reference evidence="2" key="2">
    <citation type="submission" date="2020-08" db="EMBL/GenBank/DDBJ databases">
        <title>Plant Genome Project.</title>
        <authorList>
            <person name="Zhang R.-G."/>
        </authorList>
    </citation>
    <scope>NUCLEOTIDE SEQUENCE</scope>
    <source>
        <strain evidence="2">Huo1</strain>
        <tissue evidence="2">Leaf</tissue>
    </source>
</reference>
<dbReference type="AlphaFoldDB" id="A0A8X8ZDW1"/>
<proteinExistence type="predicted"/>
<organism evidence="2">
    <name type="scientific">Salvia splendens</name>
    <name type="common">Scarlet sage</name>
    <dbReference type="NCBI Taxonomy" id="180675"/>
    <lineage>
        <taxon>Eukaryota</taxon>
        <taxon>Viridiplantae</taxon>
        <taxon>Streptophyta</taxon>
        <taxon>Embryophyta</taxon>
        <taxon>Tracheophyta</taxon>
        <taxon>Spermatophyta</taxon>
        <taxon>Magnoliopsida</taxon>
        <taxon>eudicotyledons</taxon>
        <taxon>Gunneridae</taxon>
        <taxon>Pentapetalae</taxon>
        <taxon>asterids</taxon>
        <taxon>lamiids</taxon>
        <taxon>Lamiales</taxon>
        <taxon>Lamiaceae</taxon>
        <taxon>Nepetoideae</taxon>
        <taxon>Mentheae</taxon>
        <taxon>Salviinae</taxon>
        <taxon>Salvia</taxon>
        <taxon>Salvia subgen. Calosphace</taxon>
        <taxon>core Calosphace</taxon>
    </lineage>
</organism>
<feature type="region of interest" description="Disordered" evidence="1">
    <location>
        <begin position="1"/>
        <end position="37"/>
    </location>
</feature>
<feature type="region of interest" description="Disordered" evidence="1">
    <location>
        <begin position="171"/>
        <end position="204"/>
    </location>
</feature>
<name>A0A8X8ZDW1_SALSN</name>
<feature type="compositionally biased region" description="Basic and acidic residues" evidence="1">
    <location>
        <begin position="24"/>
        <end position="37"/>
    </location>
</feature>
<protein>
    <submittedName>
        <fullName evidence="2">Uncharacterized protein</fullName>
    </submittedName>
</protein>
<feature type="compositionally biased region" description="Polar residues" evidence="1">
    <location>
        <begin position="195"/>
        <end position="204"/>
    </location>
</feature>
<gene>
    <name evidence="2" type="ORF">SASPL_137240</name>
</gene>
<dbReference type="Proteomes" id="UP000298416">
    <property type="component" value="Unassembled WGS sequence"/>
</dbReference>
<evidence type="ECO:0000256" key="1">
    <source>
        <dbReference type="SAM" id="MobiDB-lite"/>
    </source>
</evidence>
<accession>A0A8X8ZDW1</accession>
<comment type="caution">
    <text evidence="2">The sequence shown here is derived from an EMBL/GenBank/DDBJ whole genome shotgun (WGS) entry which is preliminary data.</text>
</comment>
<evidence type="ECO:0000313" key="2">
    <source>
        <dbReference type="EMBL" id="KAG6400409.1"/>
    </source>
</evidence>
<reference evidence="2" key="1">
    <citation type="submission" date="2018-01" db="EMBL/GenBank/DDBJ databases">
        <authorList>
            <person name="Mao J.F."/>
        </authorList>
    </citation>
    <scope>NUCLEOTIDE SEQUENCE</scope>
    <source>
        <strain evidence="2">Huo1</strain>
        <tissue evidence="2">Leaf</tissue>
    </source>
</reference>
<feature type="region of interest" description="Disordered" evidence="1">
    <location>
        <begin position="64"/>
        <end position="84"/>
    </location>
</feature>
<dbReference type="EMBL" id="PNBA02000014">
    <property type="protein sequence ID" value="KAG6400409.1"/>
    <property type="molecule type" value="Genomic_DNA"/>
</dbReference>
<sequence>MDGKGKPPVSPRPMRADSVAETMRSNRTERGDYPERRGIGKRARMVVYPLRAEMEGVHPLVQPHQRPFEMDGKGKPPVSPRPMKADSVAETMRSNRQSVLIKYQSSLSNRPKPLPKVPNLDSLDNWACMFAIAVKLVFQVQGFWSYDYTNDLVQLALIKLRSNKPVKPLALHNPVAGDKPVADDVGDKPVAGTASPPSRNSRDL</sequence>